<sequence>MLQASFPAAVADLQKEYRDAALDITSYVQFPKKLAGLGGRYGNVYRGEWSRPRSEGPTTVPVAMKVLRGSDVTSHNVEVRLRGLKRLRKEIAVWCHIVHPNILPLLGVCWIKGFDFPAMISEWQANGNIVGYFDQLRGTPERDLFALKLDLLQGVLDALVYLHNNQVIHCDIKGENVLVSSRRTAFLCDFGLSWTDASTSVTFTRPHWGKGTAAFMAPELFDGDSNECNVASDVWAFGCLLYQVFAGKNPWAAVGVEHRIRHHLSEHRFFAGADDVPSEIWALVTDCCIFDNTKRPDLAVSVRARLHAIRNQHPELPVHAPPPPPPDPPAVIPDAEWTLECDALRHYGPDLTASIDIQNIPVASGGCSDIHKGIWKDRATEAGGPGTLAIKVHRTDGSREVMLKVLKNVRHAASIWSRLEHPNILPLLGIFWLDAGGVPSLVSAWQENDLRSYLKFYSVNAEAECDLYKRKLELATGVIHGLVYLHENSITHCDIKPENVLVSPQGTALLCDFYTVLVPPQGTTLLGDFHSADSTVQRSMSSEDYVRGTVRYMAPELFADIEDSESDLEIHSSPARDIWAFGSTLSEIWSGSRPWLDLKEVMVILRLVKNEMFERPKGVSDEIWRIVLLCCTVDPSKRPTAADILQELEALQSVAER</sequence>
<dbReference type="Gene3D" id="1.10.510.10">
    <property type="entry name" value="Transferase(Phosphotransferase) domain 1"/>
    <property type="match status" value="2"/>
</dbReference>
<dbReference type="SMART" id="SM00220">
    <property type="entry name" value="S_TKc"/>
    <property type="match status" value="2"/>
</dbReference>
<dbReference type="Proteomes" id="UP000077266">
    <property type="component" value="Unassembled WGS sequence"/>
</dbReference>
<dbReference type="EMBL" id="KV425965">
    <property type="protein sequence ID" value="KZV94974.1"/>
    <property type="molecule type" value="Genomic_DNA"/>
</dbReference>
<dbReference type="GO" id="GO:0004674">
    <property type="term" value="F:protein serine/threonine kinase activity"/>
    <property type="evidence" value="ECO:0007669"/>
    <property type="project" value="TreeGrafter"/>
</dbReference>
<evidence type="ECO:0000313" key="2">
    <source>
        <dbReference type="EMBL" id="KZV94974.1"/>
    </source>
</evidence>
<dbReference type="InterPro" id="IPR001245">
    <property type="entry name" value="Ser-Thr/Tyr_kinase_cat_dom"/>
</dbReference>
<dbReference type="Gene3D" id="3.30.200.20">
    <property type="entry name" value="Phosphorylase Kinase, domain 1"/>
    <property type="match status" value="1"/>
</dbReference>
<dbReference type="STRING" id="1314781.A0A165JKH1"/>
<reference evidence="2 3" key="1">
    <citation type="journal article" date="2016" name="Mol. Biol. Evol.">
        <title>Comparative Genomics of Early-Diverging Mushroom-Forming Fungi Provides Insights into the Origins of Lignocellulose Decay Capabilities.</title>
        <authorList>
            <person name="Nagy L.G."/>
            <person name="Riley R."/>
            <person name="Tritt A."/>
            <person name="Adam C."/>
            <person name="Daum C."/>
            <person name="Floudas D."/>
            <person name="Sun H."/>
            <person name="Yadav J.S."/>
            <person name="Pangilinan J."/>
            <person name="Larsson K.H."/>
            <person name="Matsuura K."/>
            <person name="Barry K."/>
            <person name="Labutti K."/>
            <person name="Kuo R."/>
            <person name="Ohm R.A."/>
            <person name="Bhattacharya S.S."/>
            <person name="Shirouzu T."/>
            <person name="Yoshinaga Y."/>
            <person name="Martin F.M."/>
            <person name="Grigoriev I.V."/>
            <person name="Hibbett D.S."/>
        </authorList>
    </citation>
    <scope>NUCLEOTIDE SEQUENCE [LARGE SCALE GENOMIC DNA]</scope>
    <source>
        <strain evidence="2 3">HHB12029</strain>
    </source>
</reference>
<dbReference type="InterPro" id="IPR051681">
    <property type="entry name" value="Ser/Thr_Kinases-Pseudokinases"/>
</dbReference>
<dbReference type="InterPro" id="IPR008271">
    <property type="entry name" value="Ser/Thr_kinase_AS"/>
</dbReference>
<accession>A0A165JKH1</accession>
<dbReference type="GO" id="GO:0005524">
    <property type="term" value="F:ATP binding"/>
    <property type="evidence" value="ECO:0007669"/>
    <property type="project" value="InterPro"/>
</dbReference>
<proteinExistence type="predicted"/>
<gene>
    <name evidence="2" type="ORF">EXIGLDRAFT_748396</name>
</gene>
<dbReference type="OrthoDB" id="5966500at2759"/>
<dbReference type="CDD" id="cd14014">
    <property type="entry name" value="STKc_PknB_like"/>
    <property type="match status" value="1"/>
</dbReference>
<dbReference type="AlphaFoldDB" id="A0A165JKH1"/>
<evidence type="ECO:0000259" key="1">
    <source>
        <dbReference type="PROSITE" id="PS50011"/>
    </source>
</evidence>
<dbReference type="PROSITE" id="PS00108">
    <property type="entry name" value="PROTEIN_KINASE_ST"/>
    <property type="match status" value="2"/>
</dbReference>
<keyword evidence="3" id="KW-1185">Reference proteome</keyword>
<evidence type="ECO:0000313" key="3">
    <source>
        <dbReference type="Proteomes" id="UP000077266"/>
    </source>
</evidence>
<dbReference type="Pfam" id="PF00069">
    <property type="entry name" value="Pkinase"/>
    <property type="match status" value="1"/>
</dbReference>
<dbReference type="SUPFAM" id="SSF56112">
    <property type="entry name" value="Protein kinase-like (PK-like)"/>
    <property type="match status" value="2"/>
</dbReference>
<feature type="domain" description="Protein kinase" evidence="1">
    <location>
        <begin position="30"/>
        <end position="316"/>
    </location>
</feature>
<dbReference type="InParanoid" id="A0A165JKH1"/>
<protein>
    <submittedName>
        <fullName evidence="2">Kinase-like protein</fullName>
    </submittedName>
</protein>
<keyword evidence="2" id="KW-0418">Kinase</keyword>
<organism evidence="2 3">
    <name type="scientific">Exidia glandulosa HHB12029</name>
    <dbReference type="NCBI Taxonomy" id="1314781"/>
    <lineage>
        <taxon>Eukaryota</taxon>
        <taxon>Fungi</taxon>
        <taxon>Dikarya</taxon>
        <taxon>Basidiomycota</taxon>
        <taxon>Agaricomycotina</taxon>
        <taxon>Agaricomycetes</taxon>
        <taxon>Auriculariales</taxon>
        <taxon>Exidiaceae</taxon>
        <taxon>Exidia</taxon>
    </lineage>
</organism>
<keyword evidence="2" id="KW-0808">Transferase</keyword>
<name>A0A165JKH1_EXIGL</name>
<feature type="domain" description="Protein kinase" evidence="1">
    <location>
        <begin position="356"/>
        <end position="651"/>
    </location>
</feature>
<dbReference type="InterPro" id="IPR000719">
    <property type="entry name" value="Prot_kinase_dom"/>
</dbReference>
<dbReference type="PANTHER" id="PTHR44329">
    <property type="entry name" value="SERINE/THREONINE-PROTEIN KINASE TNNI3K-RELATED"/>
    <property type="match status" value="1"/>
</dbReference>
<dbReference type="Pfam" id="PF07714">
    <property type="entry name" value="PK_Tyr_Ser-Thr"/>
    <property type="match status" value="1"/>
</dbReference>
<dbReference type="InterPro" id="IPR011009">
    <property type="entry name" value="Kinase-like_dom_sf"/>
</dbReference>
<dbReference type="PROSITE" id="PS50011">
    <property type="entry name" value="PROTEIN_KINASE_DOM"/>
    <property type="match status" value="2"/>
</dbReference>